<evidence type="ECO:0000259" key="2">
    <source>
        <dbReference type="Pfam" id="PF08241"/>
    </source>
</evidence>
<dbReference type="Proteomes" id="UP000680815">
    <property type="component" value="Unassembled WGS sequence"/>
</dbReference>
<reference evidence="3 4" key="1">
    <citation type="submission" date="2021-03" db="EMBL/GenBank/DDBJ databases">
        <authorList>
            <person name="So Y."/>
        </authorList>
    </citation>
    <scope>NUCLEOTIDE SEQUENCE [LARGE SCALE GENOMIC DNA]</scope>
    <source>
        <strain evidence="3 4">PWR1</strain>
    </source>
</reference>
<dbReference type="GO" id="GO:0008168">
    <property type="term" value="F:methyltransferase activity"/>
    <property type="evidence" value="ECO:0007669"/>
    <property type="project" value="UniProtKB-KW"/>
</dbReference>
<dbReference type="SUPFAM" id="SSF53335">
    <property type="entry name" value="S-adenosyl-L-methionine-dependent methyltransferases"/>
    <property type="match status" value="1"/>
</dbReference>
<protein>
    <submittedName>
        <fullName evidence="3">Methyltransferase domain-containing protein</fullName>
    </submittedName>
</protein>
<keyword evidence="3" id="KW-0489">Methyltransferase</keyword>
<dbReference type="Gene3D" id="3.40.50.150">
    <property type="entry name" value="Vaccinia Virus protein VP39"/>
    <property type="match status" value="1"/>
</dbReference>
<sequence length="311" mass="34222">MQHSAIATKRPLARLGDATRFAAWAFTPFQRLAARELYGLLATRAFTENGLYLNLGYWKSARTIDEARAALAMLVAEAAGMGPDDDVVDVGFGFADQDMLWMEHFAPRHITGLNVTPMQVRLARQRVQRRGMADRITLTEGSATAMSLPDACCDIVTAVECAFHFHTRADFLAEALRVLRPGGRLVLADVIRAAPEPAALRRRVQDFTWSQFAQKFDVPAANADQRAPYAAKLRVAGFAAVDVTPIGEHVFPGWHRALAEDPALFARLPMAGRLPYRLLLNLDARTVYSAFDYVLATARKPTGKGVRDGAL</sequence>
<evidence type="ECO:0000313" key="3">
    <source>
        <dbReference type="EMBL" id="MBP0465199.1"/>
    </source>
</evidence>
<evidence type="ECO:0000313" key="4">
    <source>
        <dbReference type="Proteomes" id="UP000680815"/>
    </source>
</evidence>
<dbReference type="RefSeq" id="WP_209352592.1">
    <property type="nucleotide sequence ID" value="NZ_JAGIYZ010000014.1"/>
</dbReference>
<gene>
    <name evidence="3" type="ORF">J5Y09_14835</name>
</gene>
<comment type="caution">
    <text evidence="3">The sequence shown here is derived from an EMBL/GenBank/DDBJ whole genome shotgun (WGS) entry which is preliminary data.</text>
</comment>
<dbReference type="PANTHER" id="PTHR44068">
    <property type="entry name" value="ZGC:194242"/>
    <property type="match status" value="1"/>
</dbReference>
<dbReference type="PANTHER" id="PTHR44068:SF11">
    <property type="entry name" value="GERANYL DIPHOSPHATE 2-C-METHYLTRANSFERASE"/>
    <property type="match status" value="1"/>
</dbReference>
<proteinExistence type="predicted"/>
<dbReference type="InterPro" id="IPR013216">
    <property type="entry name" value="Methyltransf_11"/>
</dbReference>
<dbReference type="Pfam" id="PF08241">
    <property type="entry name" value="Methyltransf_11"/>
    <property type="match status" value="1"/>
</dbReference>
<dbReference type="InterPro" id="IPR050447">
    <property type="entry name" value="Erg6_SMT_methyltransf"/>
</dbReference>
<evidence type="ECO:0000256" key="1">
    <source>
        <dbReference type="ARBA" id="ARBA00022679"/>
    </source>
</evidence>
<name>A0ABS4AV12_9PROT</name>
<dbReference type="EMBL" id="JAGIYZ010000014">
    <property type="protein sequence ID" value="MBP0465199.1"/>
    <property type="molecule type" value="Genomic_DNA"/>
</dbReference>
<keyword evidence="1" id="KW-0808">Transferase</keyword>
<dbReference type="CDD" id="cd02440">
    <property type="entry name" value="AdoMet_MTases"/>
    <property type="match status" value="1"/>
</dbReference>
<feature type="domain" description="Methyltransferase type 11" evidence="2">
    <location>
        <begin position="88"/>
        <end position="187"/>
    </location>
</feature>
<accession>A0ABS4AV12</accession>
<organism evidence="3 4">
    <name type="scientific">Roseomonas nitratireducens</name>
    <dbReference type="NCBI Taxonomy" id="2820810"/>
    <lineage>
        <taxon>Bacteria</taxon>
        <taxon>Pseudomonadati</taxon>
        <taxon>Pseudomonadota</taxon>
        <taxon>Alphaproteobacteria</taxon>
        <taxon>Acetobacterales</taxon>
        <taxon>Roseomonadaceae</taxon>
        <taxon>Roseomonas</taxon>
    </lineage>
</organism>
<dbReference type="InterPro" id="IPR029063">
    <property type="entry name" value="SAM-dependent_MTases_sf"/>
</dbReference>
<dbReference type="GO" id="GO:0032259">
    <property type="term" value="P:methylation"/>
    <property type="evidence" value="ECO:0007669"/>
    <property type="project" value="UniProtKB-KW"/>
</dbReference>
<keyword evidence="4" id="KW-1185">Reference proteome</keyword>